<comment type="caution">
    <text evidence="2">The sequence shown here is derived from an EMBL/GenBank/DDBJ whole genome shotgun (WGS) entry which is preliminary data.</text>
</comment>
<proteinExistence type="predicted"/>
<accession>A0AAV4MRW7</accession>
<dbReference type="Proteomes" id="UP001054837">
    <property type="component" value="Unassembled WGS sequence"/>
</dbReference>
<keyword evidence="3" id="KW-1185">Reference proteome</keyword>
<feature type="signal peptide" evidence="1">
    <location>
        <begin position="1"/>
        <end position="15"/>
    </location>
</feature>
<evidence type="ECO:0000313" key="2">
    <source>
        <dbReference type="EMBL" id="GIX74615.1"/>
    </source>
</evidence>
<dbReference type="AlphaFoldDB" id="A0AAV4MRW7"/>
<evidence type="ECO:0000313" key="3">
    <source>
        <dbReference type="Proteomes" id="UP001054837"/>
    </source>
</evidence>
<dbReference type="EMBL" id="BPLQ01000752">
    <property type="protein sequence ID" value="GIX74615.1"/>
    <property type="molecule type" value="Genomic_DNA"/>
</dbReference>
<feature type="chain" id="PRO_5043786263" evidence="1">
    <location>
        <begin position="16"/>
        <end position="106"/>
    </location>
</feature>
<name>A0AAV4MRW7_9ARAC</name>
<evidence type="ECO:0000256" key="1">
    <source>
        <dbReference type="SAM" id="SignalP"/>
    </source>
</evidence>
<reference evidence="2 3" key="1">
    <citation type="submission" date="2021-06" db="EMBL/GenBank/DDBJ databases">
        <title>Caerostris darwini draft genome.</title>
        <authorList>
            <person name="Kono N."/>
            <person name="Arakawa K."/>
        </authorList>
    </citation>
    <scope>NUCLEOTIDE SEQUENCE [LARGE SCALE GENOMIC DNA]</scope>
</reference>
<protein>
    <submittedName>
        <fullName evidence="2">Uncharacterized protein</fullName>
    </submittedName>
</protein>
<gene>
    <name evidence="2" type="ORF">CDAR_365911</name>
</gene>
<organism evidence="2 3">
    <name type="scientific">Caerostris darwini</name>
    <dbReference type="NCBI Taxonomy" id="1538125"/>
    <lineage>
        <taxon>Eukaryota</taxon>
        <taxon>Metazoa</taxon>
        <taxon>Ecdysozoa</taxon>
        <taxon>Arthropoda</taxon>
        <taxon>Chelicerata</taxon>
        <taxon>Arachnida</taxon>
        <taxon>Araneae</taxon>
        <taxon>Araneomorphae</taxon>
        <taxon>Entelegynae</taxon>
        <taxon>Araneoidea</taxon>
        <taxon>Araneidae</taxon>
        <taxon>Caerostris</taxon>
    </lineage>
</organism>
<sequence length="106" mass="11693">MFILALLSCIALTQASFYPSYPVSAPLVSNIPYSYGVVAPEVLYRNGRNSGYNSYVNVAGLGYNYGYNVRDNRFNDYAVGYDGYGYPGVLGYNGGRYGGIYYGLRK</sequence>
<keyword evidence="1" id="KW-0732">Signal</keyword>